<dbReference type="RefSeq" id="XP_035683346.1">
    <property type="nucleotide sequence ID" value="XM_035827453.1"/>
</dbReference>
<dbReference type="InterPro" id="IPR035940">
    <property type="entry name" value="CAP_sf"/>
</dbReference>
<dbReference type="CDD" id="cd05382">
    <property type="entry name" value="CAP_GAPR1-like"/>
    <property type="match status" value="2"/>
</dbReference>
<accession>A0A9J7MX85</accession>
<feature type="domain" description="SCP" evidence="2">
    <location>
        <begin position="208"/>
        <end position="344"/>
    </location>
</feature>
<dbReference type="SUPFAM" id="SSF55797">
    <property type="entry name" value="PR-1-like"/>
    <property type="match status" value="2"/>
</dbReference>
<dbReference type="OrthoDB" id="337038at2759"/>
<protein>
    <submittedName>
        <fullName evidence="4 5">Probable pathogenesis-related protein CaO19.6200</fullName>
    </submittedName>
</protein>
<dbReference type="FunFam" id="3.40.33.10:FF:000002">
    <property type="entry name" value="Golgi-associated plant pathogenesis-related protein 1"/>
    <property type="match status" value="2"/>
</dbReference>
<gene>
    <name evidence="4 5" type="primary">LOC118420609</name>
</gene>
<evidence type="ECO:0000313" key="4">
    <source>
        <dbReference type="RefSeq" id="XP_035683346.1"/>
    </source>
</evidence>
<dbReference type="PANTHER" id="PTHR10334">
    <property type="entry name" value="CYSTEINE-RICH SECRETORY PROTEIN-RELATED"/>
    <property type="match status" value="1"/>
</dbReference>
<reference evidence="4 5" key="2">
    <citation type="submission" date="2025-04" db="UniProtKB">
        <authorList>
            <consortium name="RefSeq"/>
        </authorList>
    </citation>
    <scope>IDENTIFICATION</scope>
    <source>
        <strain evidence="4 5">S238N-H82</strain>
        <tissue evidence="4 5">Testes</tissue>
    </source>
</reference>
<dbReference type="PRINTS" id="PR00837">
    <property type="entry name" value="V5TPXLIKE"/>
</dbReference>
<sequence length="354" mass="39536">MPSAKSLLGDRVFNTFRDECLSAHNEYRSRHGAQPLKISSDLCQSAQKWAEHLAQTGNLEYNTESPHGQNVGMKPAGGQKPLSGKSLCAVWYGEKKKYDFTKKGHQDGTAHFTQVVWKDSRDFGLGMAKDAEGNVIVVVNYSPPGNVIGKFPENVLSDSQGKPPTPGGNKDKPAQGQKGSARKPSQKDSDDEDDTDWTAEKVKEAEANFIEELIERQNFYRAKHGCDPVTLDPGKLSEHAQMWAETMARDRQLKHSGNHEYGENIGKKYSKRCRPTKATEVVDMWYDEINRYNFDQGGHQEGTGHFTQLVWKSAREVGVGWAKDDTRTTTYVTANYLPVGNKLDEFAENVVPPL</sequence>
<feature type="region of interest" description="Disordered" evidence="1">
    <location>
        <begin position="150"/>
        <end position="197"/>
    </location>
</feature>
<evidence type="ECO:0000313" key="5">
    <source>
        <dbReference type="RefSeq" id="XP_035683347.1"/>
    </source>
</evidence>
<dbReference type="AlphaFoldDB" id="A0A9J7MX85"/>
<keyword evidence="3" id="KW-1185">Reference proteome</keyword>
<reference evidence="3" key="1">
    <citation type="journal article" date="2020" name="Nat. Ecol. Evol.">
        <title>Deeply conserved synteny resolves early events in vertebrate evolution.</title>
        <authorList>
            <person name="Simakov O."/>
            <person name="Marletaz F."/>
            <person name="Yue J.X."/>
            <person name="O'Connell B."/>
            <person name="Jenkins J."/>
            <person name="Brandt A."/>
            <person name="Calef R."/>
            <person name="Tung C.H."/>
            <person name="Huang T.K."/>
            <person name="Schmutz J."/>
            <person name="Satoh N."/>
            <person name="Yu J.K."/>
            <person name="Putnam N.H."/>
            <person name="Green R.E."/>
            <person name="Rokhsar D.S."/>
        </authorList>
    </citation>
    <scope>NUCLEOTIDE SEQUENCE [LARGE SCALE GENOMIC DNA]</scope>
    <source>
        <strain evidence="3">S238N-H82</strain>
    </source>
</reference>
<organism evidence="3 4">
    <name type="scientific">Branchiostoma floridae</name>
    <name type="common">Florida lancelet</name>
    <name type="synonym">Amphioxus</name>
    <dbReference type="NCBI Taxonomy" id="7739"/>
    <lineage>
        <taxon>Eukaryota</taxon>
        <taxon>Metazoa</taxon>
        <taxon>Chordata</taxon>
        <taxon>Cephalochordata</taxon>
        <taxon>Leptocardii</taxon>
        <taxon>Amphioxiformes</taxon>
        <taxon>Branchiostomatidae</taxon>
        <taxon>Branchiostoma</taxon>
    </lineage>
</organism>
<evidence type="ECO:0000256" key="1">
    <source>
        <dbReference type="SAM" id="MobiDB-lite"/>
    </source>
</evidence>
<dbReference type="GO" id="GO:0005615">
    <property type="term" value="C:extracellular space"/>
    <property type="evidence" value="ECO:0000318"/>
    <property type="project" value="GO_Central"/>
</dbReference>
<dbReference type="Pfam" id="PF00188">
    <property type="entry name" value="CAP"/>
    <property type="match status" value="2"/>
</dbReference>
<dbReference type="OMA" id="HRANIDY"/>
<dbReference type="GeneID" id="118420609"/>
<dbReference type="InterPro" id="IPR014044">
    <property type="entry name" value="CAP_dom"/>
</dbReference>
<dbReference type="InterPro" id="IPR034113">
    <property type="entry name" value="SCP_GAPR1-like"/>
</dbReference>
<name>A0A9J7MX85_BRAFL</name>
<dbReference type="SMART" id="SM00198">
    <property type="entry name" value="SCP"/>
    <property type="match status" value="2"/>
</dbReference>
<dbReference type="Gene3D" id="3.40.33.10">
    <property type="entry name" value="CAP"/>
    <property type="match status" value="2"/>
</dbReference>
<proteinExistence type="predicted"/>
<dbReference type="Proteomes" id="UP000001554">
    <property type="component" value="Chromosome 8"/>
</dbReference>
<evidence type="ECO:0000259" key="2">
    <source>
        <dbReference type="SMART" id="SM00198"/>
    </source>
</evidence>
<dbReference type="KEGG" id="bfo:118420609"/>
<dbReference type="RefSeq" id="XP_035683347.1">
    <property type="nucleotide sequence ID" value="XM_035827454.1"/>
</dbReference>
<dbReference type="InterPro" id="IPR001283">
    <property type="entry name" value="CRISP-related"/>
</dbReference>
<evidence type="ECO:0000313" key="3">
    <source>
        <dbReference type="Proteomes" id="UP000001554"/>
    </source>
</evidence>
<feature type="domain" description="SCP" evidence="2">
    <location>
        <begin position="15"/>
        <end position="149"/>
    </location>
</feature>